<gene>
    <name evidence="4" type="ORF">SEMRO_213_G088520.1</name>
</gene>
<keyword evidence="2" id="KW-1133">Transmembrane helix</keyword>
<name>A0A9N8H7S2_9STRA</name>
<evidence type="ECO:0000313" key="4">
    <source>
        <dbReference type="EMBL" id="CAB9504923.1"/>
    </source>
</evidence>
<keyword evidence="2" id="KW-0472">Membrane</keyword>
<evidence type="ECO:0000256" key="2">
    <source>
        <dbReference type="SAM" id="Phobius"/>
    </source>
</evidence>
<dbReference type="AlphaFoldDB" id="A0A9N8H7S2"/>
<sequence length="469" mass="53082">MKLQETAKLMMLSSTATAEETDGLGIKTKVGFVVGFALGFVFMQAMVFLGGEADFRQLFTDPSSAAAKQVNPLGQAFEASLRNIQDAANGTTKNTSRVATTDALAKPQEEQPAMTADSLFQLPFYIYDNELDWSVNATVTRGTNQAELLNQSGFLGYKHSDDYWLLLHAKQHPMRTMDPSKADLFFVPTLLSAWNAHGYEGDASKNKFCAHNGICNQKLLERAEQVLQESKWYRRSQGRDHIVVDTHWRKHWNKLPYSRLLNCNSISFENLVPTDGNPKGHQIPTGGRVHIPTLYVGRQCQDETNKTHDFAMIATFKPGNKNFLDRAHICQWLEQNNHQQNYTVSRCGGGDMCPALGQARFGFHARGDTWGSNRLMDTFLSGAIPIMTSPEQRKILPDFLPWEDVSYMVDLSNSTSFDTFIQSILQKTPQELAEKRANISRHRDIFQTKSKGRQFDLYMHKFAQMLELY</sequence>
<comment type="caution">
    <text evidence="4">The sequence shown here is derived from an EMBL/GenBank/DDBJ whole genome shotgun (WGS) entry which is preliminary data.</text>
</comment>
<dbReference type="GO" id="GO:0016757">
    <property type="term" value="F:glycosyltransferase activity"/>
    <property type="evidence" value="ECO:0007669"/>
    <property type="project" value="InterPro"/>
</dbReference>
<evidence type="ECO:0000259" key="3">
    <source>
        <dbReference type="Pfam" id="PF03016"/>
    </source>
</evidence>
<organism evidence="4 5">
    <name type="scientific">Seminavis robusta</name>
    <dbReference type="NCBI Taxonomy" id="568900"/>
    <lineage>
        <taxon>Eukaryota</taxon>
        <taxon>Sar</taxon>
        <taxon>Stramenopiles</taxon>
        <taxon>Ochrophyta</taxon>
        <taxon>Bacillariophyta</taxon>
        <taxon>Bacillariophyceae</taxon>
        <taxon>Bacillariophycidae</taxon>
        <taxon>Naviculales</taxon>
        <taxon>Naviculaceae</taxon>
        <taxon>Seminavis</taxon>
    </lineage>
</organism>
<dbReference type="EMBL" id="CAICTM010000212">
    <property type="protein sequence ID" value="CAB9504923.1"/>
    <property type="molecule type" value="Genomic_DNA"/>
</dbReference>
<evidence type="ECO:0000313" key="5">
    <source>
        <dbReference type="Proteomes" id="UP001153069"/>
    </source>
</evidence>
<keyword evidence="2" id="KW-0812">Transmembrane</keyword>
<dbReference type="OrthoDB" id="1924787at2759"/>
<dbReference type="PANTHER" id="PTHR11062">
    <property type="entry name" value="EXOSTOSIN HEPARAN SULFATE GLYCOSYLTRANSFERASE -RELATED"/>
    <property type="match status" value="1"/>
</dbReference>
<accession>A0A9N8H7S2</accession>
<evidence type="ECO:0000256" key="1">
    <source>
        <dbReference type="ARBA" id="ARBA00010271"/>
    </source>
</evidence>
<feature type="domain" description="Exostosin GT47" evidence="3">
    <location>
        <begin position="123"/>
        <end position="422"/>
    </location>
</feature>
<protein>
    <submittedName>
        <fullName evidence="4">Exostosin family domain containing protein, expressed</fullName>
    </submittedName>
</protein>
<feature type="transmembrane region" description="Helical" evidence="2">
    <location>
        <begin position="30"/>
        <end position="51"/>
    </location>
</feature>
<comment type="similarity">
    <text evidence="1">Belongs to the glycosyltransferase 47 family.</text>
</comment>
<dbReference type="InterPro" id="IPR004263">
    <property type="entry name" value="Exostosin"/>
</dbReference>
<dbReference type="Proteomes" id="UP001153069">
    <property type="component" value="Unassembled WGS sequence"/>
</dbReference>
<keyword evidence="5" id="KW-1185">Reference proteome</keyword>
<dbReference type="Pfam" id="PF03016">
    <property type="entry name" value="Exostosin_GT47"/>
    <property type="match status" value="1"/>
</dbReference>
<proteinExistence type="inferred from homology"/>
<reference evidence="4" key="1">
    <citation type="submission" date="2020-06" db="EMBL/GenBank/DDBJ databases">
        <authorList>
            <consortium name="Plant Systems Biology data submission"/>
        </authorList>
    </citation>
    <scope>NUCLEOTIDE SEQUENCE</scope>
    <source>
        <strain evidence="4">D6</strain>
    </source>
</reference>
<dbReference type="InterPro" id="IPR040911">
    <property type="entry name" value="Exostosin_GT47"/>
</dbReference>